<evidence type="ECO:0000313" key="2">
    <source>
        <dbReference type="EMBL" id="QQT99576.1"/>
    </source>
</evidence>
<dbReference type="OrthoDB" id="1132266at2"/>
<sequence>MKKTIASPVDVIKAKILVNENSAKTWAFIIYVIVLGMILIGNTQRYESKVFKIGKLTHEVKMLRAEFVATRSELMELKMESTITRKLEEEGIYPSETPPQKIKVLREVDNKTFWNKLWP</sequence>
<gene>
    <name evidence="2" type="ORF">I6I88_15545</name>
    <name evidence="3" type="ORF">NCTC11179_02442</name>
</gene>
<reference evidence="3 4" key="1">
    <citation type="submission" date="2018-06" db="EMBL/GenBank/DDBJ databases">
        <authorList>
            <consortium name="Pathogen Informatics"/>
            <person name="Doyle S."/>
        </authorList>
    </citation>
    <scope>NUCLEOTIDE SEQUENCE [LARGE SCALE GENOMIC DNA]</scope>
    <source>
        <strain evidence="3 4">NCTC11179</strain>
    </source>
</reference>
<reference evidence="2 5" key="2">
    <citation type="submission" date="2021-01" db="EMBL/GenBank/DDBJ databases">
        <title>FDA dAtabase for Regulatory Grade micrObial Sequences (FDA-ARGOS): Supporting development and validation of Infectious Disease Dx tests.</title>
        <authorList>
            <person name="Sproer C."/>
            <person name="Gronow S."/>
            <person name="Severitt S."/>
            <person name="Schroder I."/>
            <person name="Tallon L."/>
            <person name="Sadzewicz L."/>
            <person name="Zhao X."/>
            <person name="Boylan J."/>
            <person name="Ott S."/>
            <person name="Bowen H."/>
            <person name="Vavikolanu K."/>
            <person name="Mehta A."/>
            <person name="Aluvathingal J."/>
            <person name="Nadendla S."/>
            <person name="Lowell S."/>
            <person name="Myers T."/>
            <person name="Yan Y."/>
            <person name="Sichtig H."/>
        </authorList>
    </citation>
    <scope>NUCLEOTIDE SEQUENCE [LARGE SCALE GENOMIC DNA]</scope>
    <source>
        <strain evidence="2 5">FDAARGOS_1131</strain>
    </source>
</reference>
<evidence type="ECO:0000256" key="1">
    <source>
        <dbReference type="SAM" id="Phobius"/>
    </source>
</evidence>
<evidence type="ECO:0000313" key="3">
    <source>
        <dbReference type="EMBL" id="STZ68958.1"/>
    </source>
</evidence>
<organism evidence="3 4">
    <name type="scientific">Myroides odoratus</name>
    <name type="common">Flavobacterium odoratum</name>
    <dbReference type="NCBI Taxonomy" id="256"/>
    <lineage>
        <taxon>Bacteria</taxon>
        <taxon>Pseudomonadati</taxon>
        <taxon>Bacteroidota</taxon>
        <taxon>Flavobacteriia</taxon>
        <taxon>Flavobacteriales</taxon>
        <taxon>Flavobacteriaceae</taxon>
        <taxon>Myroides</taxon>
    </lineage>
</organism>
<feature type="transmembrane region" description="Helical" evidence="1">
    <location>
        <begin position="25"/>
        <end position="42"/>
    </location>
</feature>
<evidence type="ECO:0000313" key="4">
    <source>
        <dbReference type="Proteomes" id="UP000255024"/>
    </source>
</evidence>
<proteinExistence type="predicted"/>
<keyword evidence="1" id="KW-0472">Membrane</keyword>
<dbReference type="AlphaFoldDB" id="A0A378U171"/>
<dbReference type="RefSeq" id="WP_002987710.1">
    <property type="nucleotide sequence ID" value="NZ_CP068107.1"/>
</dbReference>
<evidence type="ECO:0000313" key="5">
    <source>
        <dbReference type="Proteomes" id="UP000596202"/>
    </source>
</evidence>
<dbReference type="GeneID" id="93529091"/>
<dbReference type="EMBL" id="UGQL01000002">
    <property type="protein sequence ID" value="STZ68958.1"/>
    <property type="molecule type" value="Genomic_DNA"/>
</dbReference>
<dbReference type="EMBL" id="CP068108">
    <property type="protein sequence ID" value="QQT99576.1"/>
    <property type="molecule type" value="Genomic_DNA"/>
</dbReference>
<accession>A0A378U171</accession>
<name>A0A378U171_MYROD</name>
<keyword evidence="4" id="KW-1185">Reference proteome</keyword>
<protein>
    <submittedName>
        <fullName evidence="2">S-adenosyl-methyltransferase</fullName>
    </submittedName>
</protein>
<keyword evidence="1" id="KW-1133">Transmembrane helix</keyword>
<keyword evidence="1" id="KW-0812">Transmembrane</keyword>
<dbReference type="Proteomes" id="UP000596202">
    <property type="component" value="Chromosome"/>
</dbReference>
<dbReference type="Proteomes" id="UP000255024">
    <property type="component" value="Unassembled WGS sequence"/>
</dbReference>
<dbReference type="Pfam" id="PF19579">
    <property type="entry name" value="FtsL_2"/>
    <property type="match status" value="1"/>
</dbReference>
<dbReference type="InterPro" id="IPR045755">
    <property type="entry name" value="FtsL-like"/>
</dbReference>